<sequence length="913" mass="98780">MLPSQLPIDLNALTEANRPIRLRLSNERGVVDDLLLVKQVSGVETICGGIEYVLLCVSSQAGMELKQFVANPAELQFVTSAGRLLSVCGIVGAIAEGQSDGGLATYQLIVRDALSLLEQTCNTRVFRQASEVDITNIILREWRASNPVAARAFDVDLRHLKSYPSREFTMQYNESNAAFLRRLWKRRGIAWYIHSAAPTERGSNDSAVHTLVLFDDPASLKENAAGPARYHRDDSTEKRDGITSWHAVRTLTAGQVTRRSWDYAQAWSMASENIGSNDQGPLGNRFAASLDDYLVDVPHAGDDSADYRQLGILRMQRKEYESKFFRGESGDRDMSVGRWRRMDGHPEIDVHPPEEREFVITELRIEAENNLPKTLNERVCRLFALNHWSGAADGLEQANAERGMRYSNRFTCVRRGIPIVPAYDPRSDLPRTDAQTVTVVGPVDEEIHCDQFGRIKVRFPACRTQDHQHAQGAGASDSERDSAWLRLASGWAGERYGAVSLPRVGDEVVVVFLGGDPDKPLIIGRVHGGKTPPPSFSHTSRLPGDKHLSGIVSKEGKARRYNQLRLDDTPGQISAQLESEHGHSQLNLGYLTEPRCDGRADARGEGAELRSDGAVAIRGARGVLISADASLRAAGRQLERDGLAGLAEALVGIQKQLAELAETHQAGPADGAPLAQVSSHVTQWENGSNTVAGPAPDGGAPIVGLQGPAGVLVGSGASVSIGAQTHVDLVSVGNTQVSAGRKLMLHAMQSLSLFAHTLGAKLIAASGKVEIQAHADNVEITSAKRIVLVASEEVVIEAPKVTVVTKGAQARFGGGDIRHECSGMFEVKSATTAFNGPGDGQPAAPRMPDSTAAHDQRVRIVDLSTGEPMPDQRYRATMEDGQVVEGRTDAQGMTQKLTSSIPFAHFSIEALDD</sequence>
<proteinExistence type="inferred from homology"/>
<dbReference type="Gene3D" id="2.30.110.50">
    <property type="match status" value="1"/>
</dbReference>
<feature type="region of interest" description="Disordered" evidence="2">
    <location>
        <begin position="530"/>
        <end position="553"/>
    </location>
</feature>
<dbReference type="Pfam" id="PF13296">
    <property type="entry name" value="T6SS_Vgr"/>
    <property type="match status" value="1"/>
</dbReference>
<gene>
    <name evidence="6" type="ORF">EJB06_21265</name>
</gene>
<evidence type="ECO:0000256" key="1">
    <source>
        <dbReference type="ARBA" id="ARBA00005558"/>
    </source>
</evidence>
<dbReference type="InterPro" id="IPR006533">
    <property type="entry name" value="T6SS_Vgr_RhsGE"/>
</dbReference>
<evidence type="ECO:0000259" key="3">
    <source>
        <dbReference type="Pfam" id="PF04717"/>
    </source>
</evidence>
<evidence type="ECO:0000313" key="7">
    <source>
        <dbReference type="Proteomes" id="UP000278085"/>
    </source>
</evidence>
<dbReference type="EMBL" id="RXLQ01000012">
    <property type="protein sequence ID" value="RSZ56872.1"/>
    <property type="molecule type" value="Genomic_DNA"/>
</dbReference>
<dbReference type="Pfam" id="PF04717">
    <property type="entry name" value="Phage_base_V"/>
    <property type="match status" value="1"/>
</dbReference>
<dbReference type="InterPro" id="IPR017847">
    <property type="entry name" value="T6SS_RhsGE_Vgr_subset"/>
</dbReference>
<feature type="domain" description="Putative type VI secretion system Rhs element associated Vgr" evidence="5">
    <location>
        <begin position="555"/>
        <end position="661"/>
    </location>
</feature>
<dbReference type="InterPro" id="IPR006531">
    <property type="entry name" value="Gp5/Vgr_OB"/>
</dbReference>
<dbReference type="Gene3D" id="4.10.220.110">
    <property type="match status" value="1"/>
</dbReference>
<dbReference type="InterPro" id="IPR028244">
    <property type="entry name" value="T6SS_Rhs_Vgr_dom"/>
</dbReference>
<dbReference type="Pfam" id="PF05954">
    <property type="entry name" value="Phage_GPD"/>
    <property type="match status" value="1"/>
</dbReference>
<dbReference type="RefSeq" id="WP_126076028.1">
    <property type="nucleotide sequence ID" value="NZ_CP051166.1"/>
</dbReference>
<dbReference type="NCBIfam" id="TIGR01646">
    <property type="entry name" value="vgr_GE"/>
    <property type="match status" value="1"/>
</dbReference>
<protein>
    <submittedName>
        <fullName evidence="6">Type VI secretion system tip protein VgrG</fullName>
    </submittedName>
</protein>
<feature type="domain" description="Gp5/Type VI secretion system Vgr protein OB-fold" evidence="3">
    <location>
        <begin position="477"/>
        <end position="526"/>
    </location>
</feature>
<dbReference type="Proteomes" id="UP000278085">
    <property type="component" value="Unassembled WGS sequence"/>
</dbReference>
<keyword evidence="7" id="KW-1185">Reference proteome</keyword>
<evidence type="ECO:0000313" key="6">
    <source>
        <dbReference type="EMBL" id="RSZ56872.1"/>
    </source>
</evidence>
<dbReference type="SUPFAM" id="SSF69349">
    <property type="entry name" value="Phage fibre proteins"/>
    <property type="match status" value="1"/>
</dbReference>
<comment type="caution">
    <text evidence="6">The sequence shown here is derived from an EMBL/GenBank/DDBJ whole genome shotgun (WGS) entry which is preliminary data.</text>
</comment>
<feature type="compositionally biased region" description="Basic and acidic residues" evidence="2">
    <location>
        <begin position="543"/>
        <end position="553"/>
    </location>
</feature>
<comment type="similarity">
    <text evidence="1">Belongs to the VgrG protein family.</text>
</comment>
<dbReference type="SUPFAM" id="SSF69279">
    <property type="entry name" value="Phage tail proteins"/>
    <property type="match status" value="2"/>
</dbReference>
<reference evidence="6 7" key="1">
    <citation type="submission" date="2018-12" db="EMBL/GenBank/DDBJ databases">
        <authorList>
            <person name="Yang E."/>
        </authorList>
    </citation>
    <scope>NUCLEOTIDE SEQUENCE [LARGE SCALE GENOMIC DNA]</scope>
    <source>
        <strain evidence="6 7">SOD</strain>
    </source>
</reference>
<dbReference type="OrthoDB" id="1907165at2"/>
<evidence type="ECO:0000259" key="5">
    <source>
        <dbReference type="Pfam" id="PF13296"/>
    </source>
</evidence>
<name>A0A430HH96_9BURK</name>
<dbReference type="InterPro" id="IPR018769">
    <property type="entry name" value="VgrG2_DUF2345"/>
</dbReference>
<dbReference type="Pfam" id="PF10106">
    <property type="entry name" value="DUF2345"/>
    <property type="match status" value="1"/>
</dbReference>
<dbReference type="InterPro" id="IPR037026">
    <property type="entry name" value="Vgr_OB-fold_dom_sf"/>
</dbReference>
<dbReference type="AlphaFoldDB" id="A0A430HH96"/>
<dbReference type="Gene3D" id="2.40.50.230">
    <property type="entry name" value="Gp5 N-terminal domain"/>
    <property type="match status" value="1"/>
</dbReference>
<evidence type="ECO:0000256" key="2">
    <source>
        <dbReference type="SAM" id="MobiDB-lite"/>
    </source>
</evidence>
<organism evidence="6 7">
    <name type="scientific">Massilia atriviolacea</name>
    <dbReference type="NCBI Taxonomy" id="2495579"/>
    <lineage>
        <taxon>Bacteria</taxon>
        <taxon>Pseudomonadati</taxon>
        <taxon>Pseudomonadota</taxon>
        <taxon>Betaproteobacteria</taxon>
        <taxon>Burkholderiales</taxon>
        <taxon>Oxalobacteraceae</taxon>
        <taxon>Telluria group</taxon>
        <taxon>Massilia</taxon>
    </lineage>
</organism>
<accession>A0A430HH96</accession>
<dbReference type="SUPFAM" id="SSF69255">
    <property type="entry name" value="gp5 N-terminal domain-like"/>
    <property type="match status" value="1"/>
</dbReference>
<dbReference type="Gene3D" id="3.55.50.10">
    <property type="entry name" value="Baseplate protein-like domains"/>
    <property type="match status" value="1"/>
</dbReference>
<dbReference type="NCBIfam" id="TIGR03361">
    <property type="entry name" value="VI_Rhs_Vgr"/>
    <property type="match status" value="1"/>
</dbReference>
<evidence type="ECO:0000259" key="4">
    <source>
        <dbReference type="Pfam" id="PF10106"/>
    </source>
</evidence>
<feature type="domain" description="DUF2345" evidence="4">
    <location>
        <begin position="692"/>
        <end position="837"/>
    </location>
</feature>